<organism evidence="8 9">
    <name type="scientific">Allosphingosinicella deserti</name>
    <dbReference type="NCBI Taxonomy" id="2116704"/>
    <lineage>
        <taxon>Bacteria</taxon>
        <taxon>Pseudomonadati</taxon>
        <taxon>Pseudomonadota</taxon>
        <taxon>Alphaproteobacteria</taxon>
        <taxon>Sphingomonadales</taxon>
        <taxon>Sphingomonadaceae</taxon>
        <taxon>Allosphingosinicella</taxon>
    </lineage>
</organism>
<dbReference type="GO" id="GO:0051537">
    <property type="term" value="F:2 iron, 2 sulfur cluster binding"/>
    <property type="evidence" value="ECO:0007669"/>
    <property type="project" value="UniProtKB-KW"/>
</dbReference>
<dbReference type="FunFam" id="3.10.20.30:FF:000020">
    <property type="entry name" value="Xanthine dehydrogenase iron-sulfur subunit"/>
    <property type="match status" value="1"/>
</dbReference>
<dbReference type="SUPFAM" id="SSF47741">
    <property type="entry name" value="CO dehydrogenase ISP C-domain like"/>
    <property type="match status" value="1"/>
</dbReference>
<comment type="caution">
    <text evidence="8">The sequence shown here is derived from an EMBL/GenBank/DDBJ whole genome shotgun (WGS) entry which is preliminary data.</text>
</comment>
<evidence type="ECO:0000256" key="6">
    <source>
        <dbReference type="SAM" id="MobiDB-lite"/>
    </source>
</evidence>
<dbReference type="PANTHER" id="PTHR44379:SF2">
    <property type="entry name" value="BLR6218 PROTEIN"/>
    <property type="match status" value="1"/>
</dbReference>
<dbReference type="InterPro" id="IPR001041">
    <property type="entry name" value="2Fe-2S_ferredoxin-type"/>
</dbReference>
<dbReference type="InterPro" id="IPR036884">
    <property type="entry name" value="2Fe-2S-bd_dom_sf"/>
</dbReference>
<feature type="domain" description="2Fe-2S ferredoxin-type" evidence="7">
    <location>
        <begin position="1"/>
        <end position="76"/>
    </location>
</feature>
<keyword evidence="4" id="KW-0408">Iron</keyword>
<evidence type="ECO:0000256" key="3">
    <source>
        <dbReference type="ARBA" id="ARBA00023002"/>
    </source>
</evidence>
<dbReference type="RefSeq" id="WP_106515464.1">
    <property type="nucleotide sequence ID" value="NZ_PXYI01000010.1"/>
</dbReference>
<accession>A0A2P7QGC0</accession>
<dbReference type="PANTHER" id="PTHR44379">
    <property type="entry name" value="OXIDOREDUCTASE WITH IRON-SULFUR SUBUNIT"/>
    <property type="match status" value="1"/>
</dbReference>
<dbReference type="InterPro" id="IPR002888">
    <property type="entry name" value="2Fe-2S-bd"/>
</dbReference>
<evidence type="ECO:0000256" key="4">
    <source>
        <dbReference type="ARBA" id="ARBA00023004"/>
    </source>
</evidence>
<evidence type="ECO:0000259" key="7">
    <source>
        <dbReference type="PROSITE" id="PS51085"/>
    </source>
</evidence>
<dbReference type="Pfam" id="PF01799">
    <property type="entry name" value="Fer2_2"/>
    <property type="match status" value="1"/>
</dbReference>
<name>A0A2P7QGC0_9SPHN</name>
<dbReference type="Pfam" id="PF00111">
    <property type="entry name" value="Fer2"/>
    <property type="match status" value="1"/>
</dbReference>
<dbReference type="CDD" id="cd00207">
    <property type="entry name" value="fer2"/>
    <property type="match status" value="1"/>
</dbReference>
<dbReference type="InterPro" id="IPR006058">
    <property type="entry name" value="2Fe2S_fd_BS"/>
</dbReference>
<dbReference type="Proteomes" id="UP000241167">
    <property type="component" value="Unassembled WGS sequence"/>
</dbReference>
<dbReference type="OrthoDB" id="9792018at2"/>
<proteinExistence type="predicted"/>
<dbReference type="InterPro" id="IPR051452">
    <property type="entry name" value="Diverse_Oxidoreductases"/>
</dbReference>
<dbReference type="GO" id="GO:0046872">
    <property type="term" value="F:metal ion binding"/>
    <property type="evidence" value="ECO:0007669"/>
    <property type="project" value="UniProtKB-KW"/>
</dbReference>
<dbReference type="AlphaFoldDB" id="A0A2P7QGC0"/>
<protein>
    <submittedName>
        <fullName evidence="8">Isoquinoline 1-oxidoreductase</fullName>
    </submittedName>
</protein>
<keyword evidence="5" id="KW-0411">Iron-sulfur</keyword>
<dbReference type="GO" id="GO:0016491">
    <property type="term" value="F:oxidoreductase activity"/>
    <property type="evidence" value="ECO:0007669"/>
    <property type="project" value="UniProtKB-KW"/>
</dbReference>
<dbReference type="EMBL" id="PXYI01000010">
    <property type="protein sequence ID" value="PSJ37021.1"/>
    <property type="molecule type" value="Genomic_DNA"/>
</dbReference>
<feature type="region of interest" description="Disordered" evidence="6">
    <location>
        <begin position="147"/>
        <end position="185"/>
    </location>
</feature>
<dbReference type="InterPro" id="IPR036010">
    <property type="entry name" value="2Fe-2S_ferredoxin-like_sf"/>
</dbReference>
<evidence type="ECO:0000256" key="5">
    <source>
        <dbReference type="ARBA" id="ARBA00023014"/>
    </source>
</evidence>
<dbReference type="PROSITE" id="PS51085">
    <property type="entry name" value="2FE2S_FER_2"/>
    <property type="match status" value="1"/>
</dbReference>
<reference evidence="8 9" key="1">
    <citation type="submission" date="2018-03" db="EMBL/GenBank/DDBJ databases">
        <title>The draft genome of Sphingosinicella sp. GL-C-18.</title>
        <authorList>
            <person name="Liu L."/>
            <person name="Li L."/>
            <person name="Liang L."/>
            <person name="Zhang X."/>
            <person name="Wang T."/>
        </authorList>
    </citation>
    <scope>NUCLEOTIDE SEQUENCE [LARGE SCALE GENOMIC DNA]</scope>
    <source>
        <strain evidence="8 9">GL-C-18</strain>
    </source>
</reference>
<evidence type="ECO:0000313" key="8">
    <source>
        <dbReference type="EMBL" id="PSJ37021.1"/>
    </source>
</evidence>
<dbReference type="InterPro" id="IPR012675">
    <property type="entry name" value="Beta-grasp_dom_sf"/>
</dbReference>
<keyword evidence="3" id="KW-0560">Oxidoreductase</keyword>
<keyword evidence="2" id="KW-0479">Metal-binding</keyword>
<dbReference type="SUPFAM" id="SSF54292">
    <property type="entry name" value="2Fe-2S ferredoxin-like"/>
    <property type="match status" value="1"/>
</dbReference>
<gene>
    <name evidence="8" type="ORF">C7I55_23395</name>
</gene>
<dbReference type="Gene3D" id="1.10.150.120">
    <property type="entry name" value="[2Fe-2S]-binding domain"/>
    <property type="match status" value="1"/>
</dbReference>
<dbReference type="PROSITE" id="PS00197">
    <property type="entry name" value="2FE2S_FER_1"/>
    <property type="match status" value="1"/>
</dbReference>
<keyword evidence="9" id="KW-1185">Reference proteome</keyword>
<sequence>MTRFTVNGQPIEYRLDPETPLLWALRDASNLTGTKYGCGTGQCGACTVHVDGRAVRSCQIPIRRLEGSFVTTIEALSPDRSHPIQQAWVAESVPQCGFCQPGMIMAAAALLEQSAAPTDAEIDAAITNICPCGTFPRVREAIRRAGRVRGGEETISAAPPPGIDPKDAARQVPALDPGASAKPDR</sequence>
<keyword evidence="1" id="KW-0001">2Fe-2S</keyword>
<dbReference type="Gene3D" id="3.10.20.30">
    <property type="match status" value="1"/>
</dbReference>
<evidence type="ECO:0000256" key="2">
    <source>
        <dbReference type="ARBA" id="ARBA00022723"/>
    </source>
</evidence>
<evidence type="ECO:0000256" key="1">
    <source>
        <dbReference type="ARBA" id="ARBA00022714"/>
    </source>
</evidence>
<evidence type="ECO:0000313" key="9">
    <source>
        <dbReference type="Proteomes" id="UP000241167"/>
    </source>
</evidence>